<sequence length="730" mass="77295">MHTSKALGALTVALLLSTAGVQAAEYFNRIASFAVALNNPDVEPGSTENSSEIITGTEDGNTLIYSNALLGGIGFVDITDAAAPKAGGFVPLDGSPTSVAVIGSKALVTVDTTEDFTAPTGYLAIVDLATKAVDLTCDLGGQPDAVAKNHDSKIIAISMENQRDEDVNDGAIPQLPGGNITFFDVAEGGSVDCATMRVTDLTGVADIAGEDAEPEYTDFNGANELAVTLQENNHIVILNGVTGEIINDFSAGSVTLENIDATEDGRLSFSETQTDRLREPDAIQWLDDDRVVIANEGDWNGGSRGFTIFNKDGTLLYESGPSLEYEAARLGHYPEGRSDAKGIEPEGMEVGTFGDTKFIFVNQERSSLVGIYKDTGAAPEYWQSVPSGLGPEGALAIPSRNLYVTANETDLSVDGLAGAHVMIFELQDVEQPNYPQIISDLDENNLPIGWAALSGAVGDAEKPGILYAVSDSAFTEAAIYEIDATAKPARIDKKTVVTRGGEPAQKLDLEGITLDGEGGFWLASEGDTAVLTPHALFHVNADGEIEDEIAFPSSLLAGETRSGSEGIAAIGTGDDLTLWIAIQREWKDDEKGFVKLVSYKPASEEWAAVRYPLEAAPEGGWVGLSEITIHGDYAYIVERDNQIAEKAGLKAIYRVPVAELAGAELGGELPVVTKELVRDLIPDLASNNGYVVDKVESFAIDSTGKGFVITDNDGVDDSSGETFFWSIDLE</sequence>
<evidence type="ECO:0000313" key="4">
    <source>
        <dbReference type="Proteomes" id="UP000028981"/>
    </source>
</evidence>
<evidence type="ECO:0000313" key="3">
    <source>
        <dbReference type="EMBL" id="KFL28977.1"/>
    </source>
</evidence>
<keyword evidence="4" id="KW-1185">Reference proteome</keyword>
<keyword evidence="1" id="KW-0732">Signal</keyword>
<dbReference type="PANTHER" id="PTHR46928:SF1">
    <property type="entry name" value="MESENCHYME-SPECIFIC CELL SURFACE GLYCOPROTEIN"/>
    <property type="match status" value="1"/>
</dbReference>
<dbReference type="RefSeq" id="WP_035087213.1">
    <property type="nucleotide sequence ID" value="NZ_JQGC01000033.1"/>
</dbReference>
<comment type="caution">
    <text evidence="3">The sequence shown here is derived from an EMBL/GenBank/DDBJ whole genome shotgun (WGS) entry which is preliminary data.</text>
</comment>
<name>A0A087LWH4_9HYPH</name>
<dbReference type="STRING" id="46914.JP75_23535"/>
<dbReference type="AlphaFoldDB" id="A0A087LWH4"/>
<protein>
    <submittedName>
        <fullName evidence="3">Alkaline phosphatase</fullName>
    </submittedName>
</protein>
<dbReference type="EMBL" id="JQGC01000033">
    <property type="protein sequence ID" value="KFL28977.1"/>
    <property type="molecule type" value="Genomic_DNA"/>
</dbReference>
<reference evidence="3 4" key="1">
    <citation type="submission" date="2014-08" db="EMBL/GenBank/DDBJ databases">
        <authorList>
            <person name="Hassan Y.I."/>
            <person name="Lepp D."/>
            <person name="Zhou T."/>
        </authorList>
    </citation>
    <scope>NUCLEOTIDE SEQUENCE [LARGE SCALE GENOMIC DNA]</scope>
    <source>
        <strain evidence="3 4">IFO13584</strain>
    </source>
</reference>
<dbReference type="InterPro" id="IPR052956">
    <property type="entry name" value="Mesenchyme-surface_protein"/>
</dbReference>
<organism evidence="3 4">
    <name type="scientific">Devosia riboflavina</name>
    <dbReference type="NCBI Taxonomy" id="46914"/>
    <lineage>
        <taxon>Bacteria</taxon>
        <taxon>Pseudomonadati</taxon>
        <taxon>Pseudomonadota</taxon>
        <taxon>Alphaproteobacteria</taxon>
        <taxon>Hyphomicrobiales</taxon>
        <taxon>Devosiaceae</taxon>
        <taxon>Devosia</taxon>
    </lineage>
</organism>
<dbReference type="Pfam" id="PF13449">
    <property type="entry name" value="Phytase-like"/>
    <property type="match status" value="1"/>
</dbReference>
<feature type="domain" description="Phytase-like" evidence="2">
    <location>
        <begin position="449"/>
        <end position="713"/>
    </location>
</feature>
<evidence type="ECO:0000256" key="1">
    <source>
        <dbReference type="SAM" id="SignalP"/>
    </source>
</evidence>
<evidence type="ECO:0000259" key="2">
    <source>
        <dbReference type="Pfam" id="PF13449"/>
    </source>
</evidence>
<feature type="chain" id="PRO_5001825638" evidence="1">
    <location>
        <begin position="24"/>
        <end position="730"/>
    </location>
</feature>
<accession>A0A087LWH4</accession>
<dbReference type="InterPro" id="IPR027372">
    <property type="entry name" value="Phytase-like_dom"/>
</dbReference>
<dbReference type="Proteomes" id="UP000028981">
    <property type="component" value="Unassembled WGS sequence"/>
</dbReference>
<gene>
    <name evidence="3" type="ORF">JP75_23535</name>
</gene>
<dbReference type="PANTHER" id="PTHR46928">
    <property type="entry name" value="MESENCHYME-SPECIFIC CELL SURFACE GLYCOPROTEIN"/>
    <property type="match status" value="1"/>
</dbReference>
<dbReference type="SUPFAM" id="SSF75011">
    <property type="entry name" value="3-carboxy-cis,cis-mucoante lactonizing enzyme"/>
    <property type="match status" value="1"/>
</dbReference>
<feature type="signal peptide" evidence="1">
    <location>
        <begin position="1"/>
        <end position="23"/>
    </location>
</feature>
<proteinExistence type="predicted"/>
<dbReference type="OrthoDB" id="9803927at2"/>
<dbReference type="SUPFAM" id="SSF63829">
    <property type="entry name" value="Calcium-dependent phosphotriesterase"/>
    <property type="match status" value="1"/>
</dbReference>